<organism evidence="1 2">
    <name type="scientific">Dankookia rubra</name>
    <dbReference type="NCBI Taxonomy" id="1442381"/>
    <lineage>
        <taxon>Bacteria</taxon>
        <taxon>Pseudomonadati</taxon>
        <taxon>Pseudomonadota</taxon>
        <taxon>Alphaproteobacteria</taxon>
        <taxon>Acetobacterales</taxon>
        <taxon>Roseomonadaceae</taxon>
        <taxon>Dankookia</taxon>
    </lineage>
</organism>
<dbReference type="AlphaFoldDB" id="A0A4R5QAM2"/>
<reference evidence="1 2" key="1">
    <citation type="journal article" date="2016" name="J. Microbiol.">
        <title>Dankookia rubra gen. nov., sp. nov., an alphaproteobacterium isolated from sediment of a shallow stream.</title>
        <authorList>
            <person name="Kim W.H."/>
            <person name="Kim D.H."/>
            <person name="Kang K."/>
            <person name="Ahn T.Y."/>
        </authorList>
    </citation>
    <scope>NUCLEOTIDE SEQUENCE [LARGE SCALE GENOMIC DNA]</scope>
    <source>
        <strain evidence="1 2">JCM30602</strain>
    </source>
</reference>
<name>A0A4R5QAM2_9PROT</name>
<dbReference type="PANTHER" id="PTHR35271:SF1">
    <property type="entry name" value="ABC TRANSPORTER, SUBSTRATE-BINDING LIPOPROTEIN"/>
    <property type="match status" value="1"/>
</dbReference>
<dbReference type="InterPro" id="IPR007487">
    <property type="entry name" value="ABC_transpt-TYRBP-like"/>
</dbReference>
<comment type="caution">
    <text evidence="1">The sequence shown here is derived from an EMBL/GenBank/DDBJ whole genome shotgun (WGS) entry which is preliminary data.</text>
</comment>
<dbReference type="PANTHER" id="PTHR35271">
    <property type="entry name" value="ABC TRANSPORTER, SUBSTRATE-BINDING LIPOPROTEIN-RELATED"/>
    <property type="match status" value="1"/>
</dbReference>
<sequence length="305" mass="32084">MVPSERQATRVKRVGVMLPAAPGPNLSLDVFREGLRELGYVEGQDIAFEPRFTNQMAQLPDLAAELVGLGVDVIAVVGAVTARAAMRATADIPIVFTVVVDAVEDELVPAMERPGGNVTGVTSFDPEQPRSQMRLLKEAIPGLQRVAILGDAAIMGALMAANEAAAKAEGLNPHALLLQGPAPDLDGAFAAIRQAGAEALLVLEVPVTNAHGGRIAERATAMRLPSMFAVDRAVHEPMLAYGTSILEAARRMAGVVDHILKGARPGDLPVEAVTRHGLVVNLKVARKIGVTIPPDVLGRADRVIE</sequence>
<dbReference type="Pfam" id="PF04392">
    <property type="entry name" value="ABC_sub_bind"/>
    <property type="match status" value="1"/>
</dbReference>
<dbReference type="Gene3D" id="3.40.50.2300">
    <property type="match status" value="2"/>
</dbReference>
<proteinExistence type="predicted"/>
<evidence type="ECO:0000313" key="1">
    <source>
        <dbReference type="EMBL" id="TDH59733.1"/>
    </source>
</evidence>
<gene>
    <name evidence="1" type="ORF">E2C06_25685</name>
</gene>
<accession>A0A4R5QAM2</accession>
<evidence type="ECO:0008006" key="3">
    <source>
        <dbReference type="Google" id="ProtNLM"/>
    </source>
</evidence>
<keyword evidence="2" id="KW-1185">Reference proteome</keyword>
<evidence type="ECO:0000313" key="2">
    <source>
        <dbReference type="Proteomes" id="UP000295096"/>
    </source>
</evidence>
<dbReference type="Proteomes" id="UP000295096">
    <property type="component" value="Unassembled WGS sequence"/>
</dbReference>
<dbReference type="OrthoDB" id="9776955at2"/>
<dbReference type="EMBL" id="SMSJ01000055">
    <property type="protein sequence ID" value="TDH59733.1"/>
    <property type="molecule type" value="Genomic_DNA"/>
</dbReference>
<protein>
    <recommendedName>
        <fullName evidence="3">ABC transporter substrate-binding protein</fullName>
    </recommendedName>
</protein>
<dbReference type="CDD" id="cd06325">
    <property type="entry name" value="PBP1_ABC_unchar_transporter"/>
    <property type="match status" value="1"/>
</dbReference>